<dbReference type="Proteomes" id="UP000567179">
    <property type="component" value="Unassembled WGS sequence"/>
</dbReference>
<evidence type="ECO:0000313" key="3">
    <source>
        <dbReference type="EMBL" id="KAF5329508.1"/>
    </source>
</evidence>
<evidence type="ECO:0000256" key="2">
    <source>
        <dbReference type="SAM" id="MobiDB-lite"/>
    </source>
</evidence>
<comment type="caution">
    <text evidence="3">The sequence shown here is derived from an EMBL/GenBank/DDBJ whole genome shotgun (WGS) entry which is preliminary data.</text>
</comment>
<feature type="coiled-coil region" evidence="1">
    <location>
        <begin position="10"/>
        <end position="72"/>
    </location>
</feature>
<organism evidence="3 4">
    <name type="scientific">Psilocybe cf. subviscida</name>
    <dbReference type="NCBI Taxonomy" id="2480587"/>
    <lineage>
        <taxon>Eukaryota</taxon>
        <taxon>Fungi</taxon>
        <taxon>Dikarya</taxon>
        <taxon>Basidiomycota</taxon>
        <taxon>Agaricomycotina</taxon>
        <taxon>Agaricomycetes</taxon>
        <taxon>Agaricomycetidae</taxon>
        <taxon>Agaricales</taxon>
        <taxon>Agaricineae</taxon>
        <taxon>Strophariaceae</taxon>
        <taxon>Psilocybe</taxon>
    </lineage>
</organism>
<feature type="region of interest" description="Disordered" evidence="2">
    <location>
        <begin position="120"/>
        <end position="161"/>
    </location>
</feature>
<gene>
    <name evidence="3" type="ORF">D9619_009326</name>
</gene>
<feature type="compositionally biased region" description="Basic and acidic residues" evidence="2">
    <location>
        <begin position="345"/>
        <end position="354"/>
    </location>
</feature>
<name>A0A8H5BUC8_9AGAR</name>
<evidence type="ECO:0000256" key="1">
    <source>
        <dbReference type="SAM" id="Coils"/>
    </source>
</evidence>
<feature type="compositionally biased region" description="Acidic residues" evidence="2">
    <location>
        <begin position="325"/>
        <end position="339"/>
    </location>
</feature>
<feature type="compositionally biased region" description="Basic and acidic residues" evidence="2">
    <location>
        <begin position="369"/>
        <end position="385"/>
    </location>
</feature>
<accession>A0A8H5BUC8</accession>
<protein>
    <submittedName>
        <fullName evidence="3">Uncharacterized protein</fullName>
    </submittedName>
</protein>
<dbReference type="AlphaFoldDB" id="A0A8H5BUC8"/>
<feature type="region of interest" description="Disordered" evidence="2">
    <location>
        <begin position="277"/>
        <end position="394"/>
    </location>
</feature>
<keyword evidence="4" id="KW-1185">Reference proteome</keyword>
<keyword evidence="1" id="KW-0175">Coiled coil</keyword>
<feature type="compositionally biased region" description="Basic and acidic residues" evidence="2">
    <location>
        <begin position="289"/>
        <end position="300"/>
    </location>
</feature>
<feature type="compositionally biased region" description="Acidic residues" evidence="2">
    <location>
        <begin position="277"/>
        <end position="288"/>
    </location>
</feature>
<feature type="compositionally biased region" description="Basic and acidic residues" evidence="2">
    <location>
        <begin position="143"/>
        <end position="161"/>
    </location>
</feature>
<sequence length="394" mass="45093">MPPANRANVLTDLQLENSNLKMVLEQHSAEVTRLTNELREARATIDRLRKPLNAALMREDELKEKMEEDEKALPKVLTSDVYVCSVCAFEVVDGYCQGQECGLQHARPPADPLHDDLSISTDTHAINPDHSLIHGSDTSVRGINEDDSRPPDEYRGRRRSEHRELLSRGATRLMCETFHLEIMADGGIHAWVDWEIYRNFAFPQMQNGDFWKIHLGRRIQLDEEDLYGSMLIEDLSEQALMYPMPSWTCNRTWEEWDTIEESPGIWLTRLKDRQEDDSYDYDDLSQDDSSDHSCSDHSSDSDEDRELENLSGLGMRTLNVYSSGDDMDAENDEISDDDGFATQDSHSDSEERGVYDTAFMDFTGPDGAWHSDMDASEDGERWPKVDDDEPQLES</sequence>
<dbReference type="OrthoDB" id="3063271at2759"/>
<evidence type="ECO:0000313" key="4">
    <source>
        <dbReference type="Proteomes" id="UP000567179"/>
    </source>
</evidence>
<reference evidence="3 4" key="1">
    <citation type="journal article" date="2020" name="ISME J.">
        <title>Uncovering the hidden diversity of litter-decomposition mechanisms in mushroom-forming fungi.</title>
        <authorList>
            <person name="Floudas D."/>
            <person name="Bentzer J."/>
            <person name="Ahren D."/>
            <person name="Johansson T."/>
            <person name="Persson P."/>
            <person name="Tunlid A."/>
        </authorList>
    </citation>
    <scope>NUCLEOTIDE SEQUENCE [LARGE SCALE GENOMIC DNA]</scope>
    <source>
        <strain evidence="3 4">CBS 101986</strain>
    </source>
</reference>
<dbReference type="EMBL" id="JAACJJ010000002">
    <property type="protein sequence ID" value="KAF5329508.1"/>
    <property type="molecule type" value="Genomic_DNA"/>
</dbReference>
<proteinExistence type="predicted"/>